<proteinExistence type="predicted"/>
<evidence type="ECO:0000313" key="2">
    <source>
        <dbReference type="Proteomes" id="UP000007635"/>
    </source>
</evidence>
<evidence type="ECO:0000313" key="1">
    <source>
        <dbReference type="Ensembl" id="ENSGACP00000026075.2"/>
    </source>
</evidence>
<dbReference type="eggNOG" id="ENOG502QRC3">
    <property type="taxonomic scope" value="Eukaryota"/>
</dbReference>
<accession>G3Q861</accession>
<dbReference type="Proteomes" id="UP000007635">
    <property type="component" value="Chromosome IX"/>
</dbReference>
<name>G3Q861_GASAC</name>
<dbReference type="STRING" id="69293.ENSGACP00000026075"/>
<sequence>MPPLIGLALEEPEPAGQRRCSDLCDEIYAGKGGPGATTDRAAAGERLDLSEIFFSNEEYYSKLEELKKAHLRTMAELENMYRRKLQLKAMETLDPTLRASGRSDSSSS</sequence>
<reference evidence="1" key="2">
    <citation type="submission" date="2025-08" db="UniProtKB">
        <authorList>
            <consortium name="Ensembl"/>
        </authorList>
    </citation>
    <scope>IDENTIFICATION</scope>
</reference>
<protein>
    <submittedName>
        <fullName evidence="1">FAM161 centrosomal protein A</fullName>
    </submittedName>
</protein>
<dbReference type="GeneTree" id="ENSGT00940000157824"/>
<reference evidence="1" key="3">
    <citation type="submission" date="2025-09" db="UniProtKB">
        <authorList>
            <consortium name="Ensembl"/>
        </authorList>
    </citation>
    <scope>IDENTIFICATION</scope>
</reference>
<dbReference type="AlphaFoldDB" id="G3Q861"/>
<keyword evidence="2" id="KW-1185">Reference proteome</keyword>
<dbReference type="Bgee" id="ENSGACG00000019738">
    <property type="expression patterns" value="Expressed in camera-type eye and 1 other cell type or tissue"/>
</dbReference>
<dbReference type="InParanoid" id="G3Q861"/>
<organism evidence="1 2">
    <name type="scientific">Gasterosteus aculeatus aculeatus</name>
    <name type="common">three-spined stickleback</name>
    <dbReference type="NCBI Taxonomy" id="481459"/>
    <lineage>
        <taxon>Eukaryota</taxon>
        <taxon>Metazoa</taxon>
        <taxon>Chordata</taxon>
        <taxon>Craniata</taxon>
        <taxon>Vertebrata</taxon>
        <taxon>Euteleostomi</taxon>
        <taxon>Actinopterygii</taxon>
        <taxon>Neopterygii</taxon>
        <taxon>Teleostei</taxon>
        <taxon>Neoteleostei</taxon>
        <taxon>Acanthomorphata</taxon>
        <taxon>Eupercaria</taxon>
        <taxon>Perciformes</taxon>
        <taxon>Cottioidei</taxon>
        <taxon>Gasterosteales</taxon>
        <taxon>Gasterosteidae</taxon>
        <taxon>Gasterosteus</taxon>
    </lineage>
</organism>
<reference evidence="1 2" key="1">
    <citation type="journal article" date="2021" name="G3 (Bethesda)">
        <title>Improved contiguity of the threespine stickleback genome using long-read sequencing.</title>
        <authorList>
            <person name="Nath S."/>
            <person name="Shaw D.E."/>
            <person name="White M.A."/>
        </authorList>
    </citation>
    <scope>NUCLEOTIDE SEQUENCE [LARGE SCALE GENOMIC DNA]</scope>
    <source>
        <strain evidence="1 2">Lake Benthic</strain>
    </source>
</reference>
<dbReference type="Ensembl" id="ENSGACT00000026126.2">
    <property type="protein sequence ID" value="ENSGACP00000026075.2"/>
    <property type="gene ID" value="ENSGACG00000030034.1"/>
</dbReference>